<dbReference type="InterPro" id="IPR029045">
    <property type="entry name" value="ClpP/crotonase-like_dom_sf"/>
</dbReference>
<dbReference type="PANTHER" id="PTHR32060:SF30">
    <property type="entry name" value="CARBOXY-TERMINAL PROCESSING PROTEASE CTPA"/>
    <property type="match status" value="1"/>
</dbReference>
<dbReference type="SMART" id="SM00245">
    <property type="entry name" value="TSPc"/>
    <property type="match status" value="1"/>
</dbReference>
<proteinExistence type="predicted"/>
<feature type="domain" description="Tail specific protease" evidence="1">
    <location>
        <begin position="78"/>
        <end position="289"/>
    </location>
</feature>
<dbReference type="SUPFAM" id="SSF52096">
    <property type="entry name" value="ClpP/crotonase"/>
    <property type="match status" value="1"/>
</dbReference>
<protein>
    <submittedName>
        <fullName evidence="2">S41 family peptidase</fullName>
    </submittedName>
</protein>
<reference evidence="2 3" key="1">
    <citation type="submission" date="2023-11" db="EMBL/GenBank/DDBJ databases">
        <title>Lentzea sokolovensis, sp. nov., Lentzea kristufkii, sp. nov., and Lentzea miocenensis, sp. nov., rare actinobacteria from Sokolov Coal Basin, Miocene lacustrine sediment, Czech Republic.</title>
        <authorList>
            <person name="Lara A."/>
            <person name="Kotroba L."/>
            <person name="Nouioui I."/>
            <person name="Neumann-Schaal M."/>
            <person name="Mast Y."/>
            <person name="Chronakova A."/>
        </authorList>
    </citation>
    <scope>NUCLEOTIDE SEQUENCE [LARGE SCALE GENOMIC DNA]</scope>
    <source>
        <strain evidence="2 3">BCCO 10_0798</strain>
    </source>
</reference>
<sequence>MIKRALLAVLLMATTAGEPVSEARSYLDTALGLLQQHSMESATADWKELRAEAHRDAAHARHAADVYPAIRRVITELGNPHTALLASATGGAPAPVRTAPDGRMIGSAAYLRLPETSSDNGDAYAEAGLRLVRDLAGAGPRGWVVDLRGNGGGDMHPMLTVVAPLLGEGRTGMFVHPDGRTSDWGVRDGHVHNGDHVVFPQMEMPVVGRGPVAVLVDGRTASSGEAVLLSFTGAAGTHSFGEPTTGFATGNEVFDLPDGARLAITTMHMADRTGRTYGNAPIAPQTQVSNSRGSADRVLDTAIAWLAGRT</sequence>
<dbReference type="CDD" id="cd06567">
    <property type="entry name" value="Peptidase_S41"/>
    <property type="match status" value="1"/>
</dbReference>
<name>A0ABU4U3A1_9PSEU</name>
<dbReference type="PANTHER" id="PTHR32060">
    <property type="entry name" value="TAIL-SPECIFIC PROTEASE"/>
    <property type="match status" value="1"/>
</dbReference>
<dbReference type="EMBL" id="JAXAVV010000022">
    <property type="protein sequence ID" value="MDX8054582.1"/>
    <property type="molecule type" value="Genomic_DNA"/>
</dbReference>
<evidence type="ECO:0000259" key="1">
    <source>
        <dbReference type="SMART" id="SM00245"/>
    </source>
</evidence>
<accession>A0ABU4U3A1</accession>
<dbReference type="InterPro" id="IPR005151">
    <property type="entry name" value="Tail-specific_protease"/>
</dbReference>
<keyword evidence="3" id="KW-1185">Reference proteome</keyword>
<comment type="caution">
    <text evidence="2">The sequence shown here is derived from an EMBL/GenBank/DDBJ whole genome shotgun (WGS) entry which is preliminary data.</text>
</comment>
<dbReference type="Proteomes" id="UP001271792">
    <property type="component" value="Unassembled WGS sequence"/>
</dbReference>
<dbReference type="Gene3D" id="3.90.226.10">
    <property type="entry name" value="2-enoyl-CoA Hydratase, Chain A, domain 1"/>
    <property type="match status" value="1"/>
</dbReference>
<gene>
    <name evidence="2" type="ORF">SK571_34885</name>
</gene>
<dbReference type="RefSeq" id="WP_319988369.1">
    <property type="nucleotide sequence ID" value="NZ_JAXAVV010000022.1"/>
</dbReference>
<dbReference type="Pfam" id="PF03572">
    <property type="entry name" value="Peptidase_S41"/>
    <property type="match status" value="1"/>
</dbReference>
<evidence type="ECO:0000313" key="3">
    <source>
        <dbReference type="Proteomes" id="UP001271792"/>
    </source>
</evidence>
<organism evidence="2 3">
    <name type="scientific">Lentzea kristufekii</name>
    <dbReference type="NCBI Taxonomy" id="3095430"/>
    <lineage>
        <taxon>Bacteria</taxon>
        <taxon>Bacillati</taxon>
        <taxon>Actinomycetota</taxon>
        <taxon>Actinomycetes</taxon>
        <taxon>Pseudonocardiales</taxon>
        <taxon>Pseudonocardiaceae</taxon>
        <taxon>Lentzea</taxon>
    </lineage>
</organism>
<evidence type="ECO:0000313" key="2">
    <source>
        <dbReference type="EMBL" id="MDX8054582.1"/>
    </source>
</evidence>